<dbReference type="Proteomes" id="UP001292094">
    <property type="component" value="Unassembled WGS sequence"/>
</dbReference>
<evidence type="ECO:0000313" key="1">
    <source>
        <dbReference type="EMBL" id="KAK4312794.1"/>
    </source>
</evidence>
<accession>A0AAE1PT22</accession>
<gene>
    <name evidence="1" type="ORF">Pmani_015806</name>
</gene>
<comment type="caution">
    <text evidence="1">The sequence shown here is derived from an EMBL/GenBank/DDBJ whole genome shotgun (WGS) entry which is preliminary data.</text>
</comment>
<reference evidence="1" key="1">
    <citation type="submission" date="2023-11" db="EMBL/GenBank/DDBJ databases">
        <title>Genome assemblies of two species of porcelain crab, Petrolisthes cinctipes and Petrolisthes manimaculis (Anomura: Porcellanidae).</title>
        <authorList>
            <person name="Angst P."/>
        </authorList>
    </citation>
    <scope>NUCLEOTIDE SEQUENCE</scope>
    <source>
        <strain evidence="1">PB745_02</strain>
        <tissue evidence="1">Gill</tissue>
    </source>
</reference>
<evidence type="ECO:0000313" key="2">
    <source>
        <dbReference type="Proteomes" id="UP001292094"/>
    </source>
</evidence>
<organism evidence="1 2">
    <name type="scientific">Petrolisthes manimaculis</name>
    <dbReference type="NCBI Taxonomy" id="1843537"/>
    <lineage>
        <taxon>Eukaryota</taxon>
        <taxon>Metazoa</taxon>
        <taxon>Ecdysozoa</taxon>
        <taxon>Arthropoda</taxon>
        <taxon>Crustacea</taxon>
        <taxon>Multicrustacea</taxon>
        <taxon>Malacostraca</taxon>
        <taxon>Eumalacostraca</taxon>
        <taxon>Eucarida</taxon>
        <taxon>Decapoda</taxon>
        <taxon>Pleocyemata</taxon>
        <taxon>Anomura</taxon>
        <taxon>Galatheoidea</taxon>
        <taxon>Porcellanidae</taxon>
        <taxon>Petrolisthes</taxon>
    </lineage>
</organism>
<sequence>MHNYPSSHLITIPSHIVSLPSSYLLYPSIHLRVPFACICTSFHAVPLTKASLTSLLLLLCQLTIRGEAEEVRGLGDKEGDGERMECHLDMRCIGAQ</sequence>
<name>A0AAE1PT22_9EUCA</name>
<keyword evidence="2" id="KW-1185">Reference proteome</keyword>
<dbReference type="AlphaFoldDB" id="A0AAE1PT22"/>
<proteinExistence type="predicted"/>
<dbReference type="EMBL" id="JAWZYT010001378">
    <property type="protein sequence ID" value="KAK4312794.1"/>
    <property type="molecule type" value="Genomic_DNA"/>
</dbReference>
<protein>
    <submittedName>
        <fullName evidence="1">Uncharacterized protein</fullName>
    </submittedName>
</protein>